<dbReference type="GO" id="GO:0009116">
    <property type="term" value="P:nucleoside metabolic process"/>
    <property type="evidence" value="ECO:0007669"/>
    <property type="project" value="InterPro"/>
</dbReference>
<dbReference type="Proteomes" id="UP000186583">
    <property type="component" value="Unassembled WGS sequence"/>
</dbReference>
<dbReference type="EMBL" id="MPGH01000012">
    <property type="protein sequence ID" value="OLN96972.1"/>
    <property type="molecule type" value="Genomic_DNA"/>
</dbReference>
<dbReference type="SUPFAM" id="SSF48452">
    <property type="entry name" value="TPR-like"/>
    <property type="match status" value="1"/>
</dbReference>
<evidence type="ECO:0000313" key="3">
    <source>
        <dbReference type="EMBL" id="OLN96972.1"/>
    </source>
</evidence>
<evidence type="ECO:0000259" key="2">
    <source>
        <dbReference type="Pfam" id="PF01048"/>
    </source>
</evidence>
<dbReference type="PANTHER" id="PTHR46082:SF6">
    <property type="entry name" value="AAA+ ATPASE DOMAIN-CONTAINING PROTEIN-RELATED"/>
    <property type="match status" value="1"/>
</dbReference>
<evidence type="ECO:0000256" key="1">
    <source>
        <dbReference type="PROSITE-ProRule" id="PRU00339"/>
    </source>
</evidence>
<keyword evidence="4" id="KW-1185">Reference proteome</keyword>
<protein>
    <submittedName>
        <fullName evidence="3">Nephrocystin-3-like protein 2</fullName>
    </submittedName>
</protein>
<keyword evidence="1" id="KW-0802">TPR repeat</keyword>
<feature type="repeat" description="TPR" evidence="1">
    <location>
        <begin position="887"/>
        <end position="920"/>
    </location>
</feature>
<sequence length="1141" mass="128203">MCSYPQPRSCADIRIAVICALPREYDAVILAFDEIWNDVGDRRNPALRQHNNHTLGRIGVHNVVLALLPNMGKVGAANEAARLRSIYEGLEIAFLTGVCGGVPKPGTDDEILLGDVVIGKSIVQYDFGRQYPGNFTRKDTIDDNLSRLNKDVRSFLAIYETLHGRNRLQHRATEILEQVQRFAVNSQIHRCYDRPAAVDDILFEPNYLHRHQDKSGCGCNEFRACNEAINASCEELRCDTRYRVSRKRLESEKPELRIHVGRFGSGDTVMKSGEHRDRDAAKQGIIAFEMEGAGVWEEIPCIIVKGVCDYADSHKNKSWQDFAAAIAASATKALIEQYVSTIAKTSYMSSVDSTSAMFTLAPVSSGVAGVNRFVGRGDELRRLHEALEWTGKRRTAVLHGLGGIGKTQLSIEYTRRHCNEYSAILWVNARDETSLKQSFQQAAQRIIRKHPSVAYIQNAMVNRDLDETAEAVRRWLDEAGNDRWLVVYDNYDDVRFDNCSNTEEIIRSVPRESLPDSNATTKPEAAGFKAYDIRSYFPETDHGAILITTRSSTVKLGHLIQLSKLRDVNESLAILESTSHRADLVQNPDANALVQRLDGLPLALSTAGAYLNQVSRTYAEYLRLYEQSWLRLQKESPQLLNYDRALYLTWEISFQHIQQQSQSAAMLLKLWAYFDNEDLWYELLCQGRSKGPAWLKEITEDELSFDAAMRLLCQHGLVEADPPAKETRQDSSGYSVHRCVHAWMEHVLNTGLDEEMAWTAMRCVASHVPSTDHHEFWLVQRRLLQHADRCIKIAATGAGEEEAWMFHKLGNLYSAQGRLKEAEAMYERSLQGKEKALGPDHTSTLDTVSNIGFLYLRQGRLKEAEAIYKRALQGKEKALGPDHTSTLDTVNNLGVLYRMQGRLKEAEATYERALRGSETALGPDHTSTLSTVNNLGILYRMQGRLKEAEATYERSLQGKETALGPDHTSTLSTVNNLGILYGMQGRLKEAEAMYERALQGFEKALGPNHTLTLKVATSTKSKVDSREANVMYERALQGYENVLGPDAMTTYVPALNTLRNFGSLLEDLDENDRAIANYQRAHSGILSVFGSQNERFIYTSGKIGALQLCAQEKDVSLSLKETAGRGSNASWRRQKGRLQRT</sequence>
<dbReference type="InterPro" id="IPR000845">
    <property type="entry name" value="Nucleoside_phosphorylase_d"/>
</dbReference>
<gene>
    <name evidence="3" type="ORF">CCHL11_07396</name>
</gene>
<dbReference type="Gene3D" id="3.40.50.300">
    <property type="entry name" value="P-loop containing nucleotide triphosphate hydrolases"/>
    <property type="match status" value="1"/>
</dbReference>
<dbReference type="OrthoDB" id="427518at2759"/>
<dbReference type="InterPro" id="IPR019734">
    <property type="entry name" value="TPR_rpt"/>
</dbReference>
<dbReference type="InterPro" id="IPR035994">
    <property type="entry name" value="Nucleoside_phosphorylase_sf"/>
</dbReference>
<dbReference type="STRING" id="708187.A0A1Q8S6E6"/>
<evidence type="ECO:0000313" key="4">
    <source>
        <dbReference type="Proteomes" id="UP000186583"/>
    </source>
</evidence>
<dbReference type="Pfam" id="PF01048">
    <property type="entry name" value="PNP_UDP_1"/>
    <property type="match status" value="1"/>
</dbReference>
<feature type="repeat" description="TPR" evidence="1">
    <location>
        <begin position="803"/>
        <end position="836"/>
    </location>
</feature>
<dbReference type="InterPro" id="IPR027417">
    <property type="entry name" value="P-loop_NTPase"/>
</dbReference>
<dbReference type="SUPFAM" id="SSF52540">
    <property type="entry name" value="P-loop containing nucleoside triphosphate hydrolases"/>
    <property type="match status" value="1"/>
</dbReference>
<dbReference type="SUPFAM" id="SSF53167">
    <property type="entry name" value="Purine and uridine phosphorylases"/>
    <property type="match status" value="1"/>
</dbReference>
<dbReference type="InterPro" id="IPR053137">
    <property type="entry name" value="NLR-like"/>
</dbReference>
<organism evidence="3 4">
    <name type="scientific">Colletotrichum chlorophyti</name>
    <dbReference type="NCBI Taxonomy" id="708187"/>
    <lineage>
        <taxon>Eukaryota</taxon>
        <taxon>Fungi</taxon>
        <taxon>Dikarya</taxon>
        <taxon>Ascomycota</taxon>
        <taxon>Pezizomycotina</taxon>
        <taxon>Sordariomycetes</taxon>
        <taxon>Hypocreomycetidae</taxon>
        <taxon>Glomerellales</taxon>
        <taxon>Glomerellaceae</taxon>
        <taxon>Colletotrichum</taxon>
    </lineage>
</organism>
<name>A0A1Q8S6E6_9PEZI</name>
<accession>A0A1Q8S6E6</accession>
<dbReference type="PROSITE" id="PS50005">
    <property type="entry name" value="TPR"/>
    <property type="match status" value="3"/>
</dbReference>
<proteinExistence type="predicted"/>
<feature type="domain" description="Nucleoside phosphorylase" evidence="2">
    <location>
        <begin position="14"/>
        <end position="338"/>
    </location>
</feature>
<reference evidence="3 4" key="1">
    <citation type="submission" date="2016-11" db="EMBL/GenBank/DDBJ databases">
        <title>Draft Genome Assembly of Colletotrichum chlorophyti a pathogen of herbaceous plants.</title>
        <authorList>
            <person name="Gan P."/>
            <person name="Narusaka M."/>
            <person name="Tsushima A."/>
            <person name="Narusaka Y."/>
            <person name="Takano Y."/>
            <person name="Shirasu K."/>
        </authorList>
    </citation>
    <scope>NUCLEOTIDE SEQUENCE [LARGE SCALE GENOMIC DNA]</scope>
    <source>
        <strain evidence="3 4">NTL11</strain>
    </source>
</reference>
<dbReference type="InterPro" id="IPR011990">
    <property type="entry name" value="TPR-like_helical_dom_sf"/>
</dbReference>
<dbReference type="Gene3D" id="3.40.50.1580">
    <property type="entry name" value="Nucleoside phosphorylase domain"/>
    <property type="match status" value="1"/>
</dbReference>
<feature type="repeat" description="TPR" evidence="1">
    <location>
        <begin position="845"/>
        <end position="878"/>
    </location>
</feature>
<dbReference type="AlphaFoldDB" id="A0A1Q8S6E6"/>
<comment type="caution">
    <text evidence="3">The sequence shown here is derived from an EMBL/GenBank/DDBJ whole genome shotgun (WGS) entry which is preliminary data.</text>
</comment>
<dbReference type="GO" id="GO:0003824">
    <property type="term" value="F:catalytic activity"/>
    <property type="evidence" value="ECO:0007669"/>
    <property type="project" value="InterPro"/>
</dbReference>
<dbReference type="SMART" id="SM00028">
    <property type="entry name" value="TPR"/>
    <property type="match status" value="5"/>
</dbReference>
<dbReference type="PANTHER" id="PTHR46082">
    <property type="entry name" value="ATP/GTP-BINDING PROTEIN-RELATED"/>
    <property type="match status" value="1"/>
</dbReference>
<dbReference type="Pfam" id="PF13424">
    <property type="entry name" value="TPR_12"/>
    <property type="match status" value="2"/>
</dbReference>
<dbReference type="Gene3D" id="1.25.40.10">
    <property type="entry name" value="Tetratricopeptide repeat domain"/>
    <property type="match status" value="2"/>
</dbReference>
<dbReference type="Pfam" id="PF13374">
    <property type="entry name" value="TPR_10"/>
    <property type="match status" value="1"/>
</dbReference>